<dbReference type="PANTHER" id="PTHR40788:SF1">
    <property type="entry name" value="IPA PROTEIN"/>
    <property type="match status" value="1"/>
</dbReference>
<keyword evidence="2" id="KW-1185">Reference proteome</keyword>
<evidence type="ECO:0008006" key="3">
    <source>
        <dbReference type="Google" id="ProtNLM"/>
    </source>
</evidence>
<evidence type="ECO:0000313" key="2">
    <source>
        <dbReference type="Proteomes" id="UP000297814"/>
    </source>
</evidence>
<name>A0A4Z1GPJ9_9HELO</name>
<evidence type="ECO:0000313" key="1">
    <source>
        <dbReference type="EMBL" id="TGO36491.1"/>
    </source>
</evidence>
<sequence length="638" mass="73694">MGSQIKKIFTYSFALSDFEARQKSEEFVRSIDENPAYLKEQCNDNGNAIMKKWKKKSREKREGLLRSVDPDLYPHQWFYAHFNQSFLDSMIKKLSINGEIDTDFTQGKQLRKHRKSCLLPYLNVEGLSKNPMRLLGLLYNCTKYSPEQWAPFDNSLLEKHWAIGSLALDYNSHSIIMYGPRAILILEAQAHLLTFLRSVVEQILCSSNASLVNKQTTMFDEAFQHGLKRSSGTFGYTLELASSYLNQPFSAPPSFDIDTLSDIARTRQALQGDHLWLLQTDPLYARRYINLEMTSNLEENSKPYHQFFLGGNSFIQYSIMFWSWGWIFDETPKLKGLLTSHEILDSVKPLWKVYDELLGALEALLLNQLQRRLQYLGSILPMRLRDTFKFSTFQRLESMAFCHTRRDLKLFPDFAKDRLDFWFEQEDIDCDLATLSADSNPEHTSSIEIRNNELLAEIAARKAKKAALLEQVVVQEHWGHQQQENCQIPVRAKVKTRKLNIENVDTELPFKISENSDPIVRPPLEVPTTKVSVSKNSYAIFQTMFPTRNFEERTKTVPWDSLVNGMAEAGFIERHDVGGSAVQFEPDTSSPWVGQDKIVFHKPHSERVVDAIMLGAMGKRMEKWFGWSDETFEVGKKQ</sequence>
<proteinExistence type="predicted"/>
<dbReference type="Proteomes" id="UP000297814">
    <property type="component" value="Unassembled WGS sequence"/>
</dbReference>
<dbReference type="EMBL" id="PQXK01000123">
    <property type="protein sequence ID" value="TGO36491.1"/>
    <property type="molecule type" value="Genomic_DNA"/>
</dbReference>
<reference evidence="1 2" key="1">
    <citation type="submission" date="2017-12" db="EMBL/GenBank/DDBJ databases">
        <title>Comparative genomics of Botrytis spp.</title>
        <authorList>
            <person name="Valero-Jimenez C.A."/>
            <person name="Tapia P."/>
            <person name="Veloso J."/>
            <person name="Silva-Moreno E."/>
            <person name="Staats M."/>
            <person name="Valdes J.H."/>
            <person name="Van Kan J.A.L."/>
        </authorList>
    </citation>
    <scope>NUCLEOTIDE SEQUENCE [LARGE SCALE GENOMIC DNA]</scope>
    <source>
        <strain evidence="1 2">Bh0001</strain>
    </source>
</reference>
<dbReference type="PANTHER" id="PTHR40788">
    <property type="entry name" value="CLR5 DOMAIN-CONTAINING PROTEIN-RELATED"/>
    <property type="match status" value="1"/>
</dbReference>
<protein>
    <recommendedName>
        <fullName evidence="3">Clr5 domain-containing protein</fullName>
    </recommendedName>
</protein>
<comment type="caution">
    <text evidence="1">The sequence shown here is derived from an EMBL/GenBank/DDBJ whole genome shotgun (WGS) entry which is preliminary data.</text>
</comment>
<organism evidence="1 2">
    <name type="scientific">Botrytis hyacinthi</name>
    <dbReference type="NCBI Taxonomy" id="278943"/>
    <lineage>
        <taxon>Eukaryota</taxon>
        <taxon>Fungi</taxon>
        <taxon>Dikarya</taxon>
        <taxon>Ascomycota</taxon>
        <taxon>Pezizomycotina</taxon>
        <taxon>Leotiomycetes</taxon>
        <taxon>Helotiales</taxon>
        <taxon>Sclerotiniaceae</taxon>
        <taxon>Botrytis</taxon>
    </lineage>
</organism>
<dbReference type="AlphaFoldDB" id="A0A4Z1GPJ9"/>
<gene>
    <name evidence="1" type="ORF">BHYA_0123g00190</name>
</gene>
<accession>A0A4Z1GPJ9</accession>